<dbReference type="Pfam" id="PF04166">
    <property type="entry name" value="PdxA"/>
    <property type="match status" value="1"/>
</dbReference>
<proteinExistence type="inferred from homology"/>
<comment type="caution">
    <text evidence="8">The sequence shown here is derived from an EMBL/GenBank/DDBJ whole genome shotgun (WGS) entry which is preliminary data.</text>
</comment>
<dbReference type="OrthoDB" id="9801783at2"/>
<gene>
    <name evidence="7 8" type="primary">pdxA</name>
    <name evidence="8" type="ORF">GRI99_10330</name>
</gene>
<feature type="binding site" evidence="7">
    <location>
        <position position="289"/>
    </location>
    <ligand>
        <name>a divalent metal cation</name>
        <dbReference type="ChEBI" id="CHEBI:60240"/>
        <note>ligand shared between dimeric partners</note>
    </ligand>
</feature>
<comment type="catalytic activity">
    <reaction evidence="7">
        <text>4-(phosphooxy)-L-threonine + NAD(+) = 3-amino-2-oxopropyl phosphate + CO2 + NADH</text>
        <dbReference type="Rhea" id="RHEA:32275"/>
        <dbReference type="ChEBI" id="CHEBI:16526"/>
        <dbReference type="ChEBI" id="CHEBI:57279"/>
        <dbReference type="ChEBI" id="CHEBI:57540"/>
        <dbReference type="ChEBI" id="CHEBI:57945"/>
        <dbReference type="ChEBI" id="CHEBI:58452"/>
        <dbReference type="EC" id="1.1.1.262"/>
    </reaction>
</comment>
<dbReference type="SUPFAM" id="SSF53659">
    <property type="entry name" value="Isocitrate/Isopropylmalate dehydrogenase-like"/>
    <property type="match status" value="1"/>
</dbReference>
<sequence>MRSSITTDARAVAPLANAPLALSPLAVSLGDPAGVGPELIAAAWADRAALDLPPFLVAGGAHVLEAAAKSRGLDVPVRIIEDPREALAMYAHALPVLGAGGDGRYTPGKPDREGAALALHSLELATSLALSGAASAVVTAPVSKAALAEVGFAFPGQTEYLAHACDVPEDDAVMLLAGPSLKAVPLTIHVAISEVAGLITQELILRRARVIDRALRRDFGLAAPRIAVAGLNPHAGEKGRMGMEEREIIGPAIGRLIAEGIAATGPHPADTMFAPHKRGTYDVALAMYHDQALVPLKTLDFDEGVNMTLGLPIVRTSPDHGTAIDIAGQGIANPASLVAALRMAAQAVAHRAASR</sequence>
<comment type="subcellular location">
    <subcellularLocation>
        <location evidence="7">Cytoplasm</location>
    </subcellularLocation>
</comment>
<protein>
    <recommendedName>
        <fullName evidence="7">4-hydroxythreonine-4-phosphate dehydrogenase</fullName>
        <ecNumber evidence="7">1.1.1.262</ecNumber>
    </recommendedName>
    <alternativeName>
        <fullName evidence="7">4-(phosphohydroxy)-L-threonine dehydrogenase</fullName>
    </alternativeName>
</protein>
<dbReference type="GO" id="GO:0005737">
    <property type="term" value="C:cytoplasm"/>
    <property type="evidence" value="ECO:0007669"/>
    <property type="project" value="UniProtKB-SubCell"/>
</dbReference>
<dbReference type="InterPro" id="IPR005255">
    <property type="entry name" value="PdxA_fam"/>
</dbReference>
<feature type="binding site" evidence="7">
    <location>
        <position position="189"/>
    </location>
    <ligand>
        <name>a divalent metal cation</name>
        <dbReference type="ChEBI" id="CHEBI:60240"/>
        <note>ligand shared between dimeric partners</note>
    </ligand>
</feature>
<organism evidence="8 9">
    <name type="scientific">Alteraurantiacibacter buctensis</name>
    <dbReference type="NCBI Taxonomy" id="1503981"/>
    <lineage>
        <taxon>Bacteria</taxon>
        <taxon>Pseudomonadati</taxon>
        <taxon>Pseudomonadota</taxon>
        <taxon>Alphaproteobacteria</taxon>
        <taxon>Sphingomonadales</taxon>
        <taxon>Erythrobacteraceae</taxon>
        <taxon>Alteraurantiacibacter</taxon>
    </lineage>
</organism>
<keyword evidence="2 7" id="KW-0479">Metal-binding</keyword>
<dbReference type="UniPathway" id="UPA00244">
    <property type="reaction ID" value="UER00312"/>
</dbReference>
<dbReference type="PANTHER" id="PTHR30004:SF6">
    <property type="entry name" value="D-THREONATE 4-PHOSPHATE DEHYDROGENASE"/>
    <property type="match status" value="1"/>
</dbReference>
<dbReference type="GO" id="GO:0050570">
    <property type="term" value="F:4-hydroxythreonine-4-phosphate dehydrogenase activity"/>
    <property type="evidence" value="ECO:0007669"/>
    <property type="project" value="UniProtKB-UniRule"/>
</dbReference>
<keyword evidence="5 7" id="KW-0520">NAD</keyword>
<comment type="function">
    <text evidence="7">Catalyzes the NAD(P)-dependent oxidation of 4-(phosphooxy)-L-threonine (HTP) into 2-amino-3-oxo-4-(phosphooxy)butyric acid which spontaneously decarboxylates to form 3-amino-2-oxopropyl phosphate (AHAP).</text>
</comment>
<feature type="binding site" evidence="7">
    <location>
        <position position="306"/>
    </location>
    <ligand>
        <name>substrate</name>
    </ligand>
</feature>
<feature type="binding site" evidence="7">
    <location>
        <position position="297"/>
    </location>
    <ligand>
        <name>substrate</name>
    </ligand>
</feature>
<feature type="binding site" evidence="7">
    <location>
        <position position="315"/>
    </location>
    <ligand>
        <name>substrate</name>
    </ligand>
</feature>
<keyword evidence="3 7" id="KW-0521">NADP</keyword>
<keyword evidence="7" id="KW-0170">Cobalt</keyword>
<dbReference type="GO" id="GO:0050897">
    <property type="term" value="F:cobalt ion binding"/>
    <property type="evidence" value="ECO:0007669"/>
    <property type="project" value="UniProtKB-UniRule"/>
</dbReference>
<keyword evidence="7" id="KW-0862">Zinc</keyword>
<evidence type="ECO:0000313" key="9">
    <source>
        <dbReference type="Proteomes" id="UP000466966"/>
    </source>
</evidence>
<feature type="binding site" evidence="7">
    <location>
        <position position="158"/>
    </location>
    <ligand>
        <name>substrate</name>
    </ligand>
</feature>
<dbReference type="EC" id="1.1.1.262" evidence="7"/>
<comment type="similarity">
    <text evidence="7">Belongs to the PdxA family.</text>
</comment>
<keyword evidence="6 7" id="KW-0664">Pyridoxine biosynthesis</keyword>
<dbReference type="NCBIfam" id="TIGR00557">
    <property type="entry name" value="pdxA"/>
    <property type="match status" value="1"/>
</dbReference>
<evidence type="ECO:0000256" key="2">
    <source>
        <dbReference type="ARBA" id="ARBA00022723"/>
    </source>
</evidence>
<evidence type="ECO:0000256" key="7">
    <source>
        <dbReference type="HAMAP-Rule" id="MF_00536"/>
    </source>
</evidence>
<dbReference type="GO" id="GO:0000287">
    <property type="term" value="F:magnesium ion binding"/>
    <property type="evidence" value="ECO:0007669"/>
    <property type="project" value="UniProtKB-UniRule"/>
</dbReference>
<accession>A0A844YZ24</accession>
<dbReference type="NCBIfam" id="NF003699">
    <property type="entry name" value="PRK05312.1"/>
    <property type="match status" value="1"/>
</dbReference>
<comment type="subunit">
    <text evidence="7">Homodimer.</text>
</comment>
<dbReference type="HAMAP" id="MF_00536">
    <property type="entry name" value="PdxA"/>
    <property type="match status" value="1"/>
</dbReference>
<keyword evidence="9" id="KW-1185">Reference proteome</keyword>
<dbReference type="GO" id="GO:0008270">
    <property type="term" value="F:zinc ion binding"/>
    <property type="evidence" value="ECO:0007669"/>
    <property type="project" value="UniProtKB-UniRule"/>
</dbReference>
<evidence type="ECO:0000313" key="8">
    <source>
        <dbReference type="EMBL" id="MXO72031.1"/>
    </source>
</evidence>
<keyword evidence="4 7" id="KW-0560">Oxidoreductase</keyword>
<comment type="caution">
    <text evidence="7">Lacks conserved residue(s) required for the propagation of feature annotation.</text>
</comment>
<dbReference type="InterPro" id="IPR037510">
    <property type="entry name" value="PdxA"/>
</dbReference>
<keyword evidence="1 7" id="KW-0963">Cytoplasm</keyword>
<evidence type="ECO:0000256" key="5">
    <source>
        <dbReference type="ARBA" id="ARBA00023027"/>
    </source>
</evidence>
<comment type="cofactor">
    <cofactor evidence="7">
        <name>Zn(2+)</name>
        <dbReference type="ChEBI" id="CHEBI:29105"/>
    </cofactor>
    <cofactor evidence="7">
        <name>Mg(2+)</name>
        <dbReference type="ChEBI" id="CHEBI:18420"/>
    </cofactor>
    <cofactor evidence="7">
        <name>Co(2+)</name>
        <dbReference type="ChEBI" id="CHEBI:48828"/>
    </cofactor>
    <text evidence="7">Binds 1 divalent metal cation per subunit. Can use ions such as Zn(2+), Mg(2+) or Co(2+).</text>
</comment>
<name>A0A844YZ24_9SPHN</name>
<keyword evidence="7" id="KW-0460">Magnesium</keyword>
<evidence type="ECO:0000256" key="6">
    <source>
        <dbReference type="ARBA" id="ARBA00023096"/>
    </source>
</evidence>
<evidence type="ECO:0000256" key="1">
    <source>
        <dbReference type="ARBA" id="ARBA00022490"/>
    </source>
</evidence>
<reference evidence="8 9" key="1">
    <citation type="submission" date="2019-12" db="EMBL/GenBank/DDBJ databases">
        <title>Genomic-based taxomic classification of the family Erythrobacteraceae.</title>
        <authorList>
            <person name="Xu L."/>
        </authorList>
    </citation>
    <scope>NUCLEOTIDE SEQUENCE [LARGE SCALE GENOMIC DNA]</scope>
    <source>
        <strain evidence="8 9">M0322</strain>
    </source>
</reference>
<dbReference type="AlphaFoldDB" id="A0A844YZ24"/>
<dbReference type="GO" id="GO:0042823">
    <property type="term" value="P:pyridoxal phosphate biosynthetic process"/>
    <property type="evidence" value="ECO:0007669"/>
    <property type="project" value="UniProtKB-UniRule"/>
</dbReference>
<dbReference type="Proteomes" id="UP000466966">
    <property type="component" value="Unassembled WGS sequence"/>
</dbReference>
<dbReference type="EMBL" id="WTYV01000003">
    <property type="protein sequence ID" value="MXO72031.1"/>
    <property type="molecule type" value="Genomic_DNA"/>
</dbReference>
<evidence type="ECO:0000256" key="4">
    <source>
        <dbReference type="ARBA" id="ARBA00023002"/>
    </source>
</evidence>
<comment type="pathway">
    <text evidence="7">Cofactor biosynthesis; pyridoxine 5'-phosphate biosynthesis; pyridoxine 5'-phosphate from D-erythrose 4-phosphate: step 4/5.</text>
</comment>
<evidence type="ECO:0000256" key="3">
    <source>
        <dbReference type="ARBA" id="ARBA00022857"/>
    </source>
</evidence>
<dbReference type="RefSeq" id="WP_160771952.1">
    <property type="nucleotide sequence ID" value="NZ_WTYV01000003.1"/>
</dbReference>
<comment type="miscellaneous">
    <text evidence="7">The active site is located at the dimer interface.</text>
</comment>
<dbReference type="GO" id="GO:0051287">
    <property type="term" value="F:NAD binding"/>
    <property type="evidence" value="ECO:0007669"/>
    <property type="project" value="InterPro"/>
</dbReference>
<dbReference type="Gene3D" id="3.40.718.10">
    <property type="entry name" value="Isopropylmalate Dehydrogenase"/>
    <property type="match status" value="1"/>
</dbReference>
<dbReference type="GO" id="GO:0008615">
    <property type="term" value="P:pyridoxine biosynthetic process"/>
    <property type="evidence" value="ECO:0007669"/>
    <property type="project" value="UniProtKB-UniRule"/>
</dbReference>
<feature type="binding site" evidence="7">
    <location>
        <position position="234"/>
    </location>
    <ligand>
        <name>a divalent metal cation</name>
        <dbReference type="ChEBI" id="CHEBI:60240"/>
        <note>ligand shared between dimeric partners</note>
    </ligand>
</feature>
<dbReference type="PANTHER" id="PTHR30004">
    <property type="entry name" value="4-HYDROXYTHREONINE-4-PHOSPHATE DEHYDROGENASE"/>
    <property type="match status" value="1"/>
</dbReference>